<dbReference type="RefSeq" id="WP_006523496.1">
    <property type="nucleotide sequence ID" value="NC_021184.1"/>
</dbReference>
<sequence>MSDKDKKKDISLEEIKAIDTMCRPFYPSTEHLKAMFQSYEFQTMAATTFGGVLKKAGIDKLEEAWKAMLAMGVKGSMDGMLAEMEQVGVEYVFIDQMVQWSQRDQKYVSGYATIEEIAGWIKESGGKVVGGVGYNPLKIEESLKEIDRAVKDYNFKYVWIQTGSFGLKLNDKRYYPLYAKCLELGIPVCMQTGQSAEPLPTDQLRPMFADEVAIHFPNLVIVLTHTGWPWVSEWISMVWRHPNVYGNIGAYMPSSLDPALVRFMDGPGRQKVLWGTNGLGLTRCKKELLELPIKDASKKAVLYDNARRVFRV</sequence>
<dbReference type="eggNOG" id="COG2159">
    <property type="taxonomic scope" value="Bacteria"/>
</dbReference>
<organism evidence="3 4">
    <name type="scientific">Desulfoscipio gibsoniae DSM 7213</name>
    <dbReference type="NCBI Taxonomy" id="767817"/>
    <lineage>
        <taxon>Bacteria</taxon>
        <taxon>Bacillati</taxon>
        <taxon>Bacillota</taxon>
        <taxon>Clostridia</taxon>
        <taxon>Eubacteriales</taxon>
        <taxon>Desulfallaceae</taxon>
        <taxon>Desulfoscipio</taxon>
    </lineage>
</organism>
<dbReference type="OrthoDB" id="9771932at2"/>
<evidence type="ECO:0000256" key="1">
    <source>
        <dbReference type="ARBA" id="ARBA00023239"/>
    </source>
</evidence>
<dbReference type="Proteomes" id="UP000013520">
    <property type="component" value="Chromosome"/>
</dbReference>
<evidence type="ECO:0000313" key="4">
    <source>
        <dbReference type="Proteomes" id="UP000013520"/>
    </source>
</evidence>
<dbReference type="InterPro" id="IPR006680">
    <property type="entry name" value="Amidohydro-rel"/>
</dbReference>
<dbReference type="Gene3D" id="3.20.20.140">
    <property type="entry name" value="Metal-dependent hydrolases"/>
    <property type="match status" value="1"/>
</dbReference>
<evidence type="ECO:0000259" key="2">
    <source>
        <dbReference type="Pfam" id="PF04909"/>
    </source>
</evidence>
<gene>
    <name evidence="3" type="ORF">Desgi_0476</name>
</gene>
<dbReference type="GO" id="GO:0016831">
    <property type="term" value="F:carboxy-lyase activity"/>
    <property type="evidence" value="ECO:0007669"/>
    <property type="project" value="InterPro"/>
</dbReference>
<dbReference type="InterPro" id="IPR032465">
    <property type="entry name" value="ACMSD"/>
</dbReference>
<dbReference type="HOGENOM" id="CLU_044590_4_3_9"/>
<keyword evidence="4" id="KW-1185">Reference proteome</keyword>
<accession>R4KA57</accession>
<name>R4KA57_9FIRM</name>
<dbReference type="GO" id="GO:0016787">
    <property type="term" value="F:hydrolase activity"/>
    <property type="evidence" value="ECO:0007669"/>
    <property type="project" value="UniProtKB-KW"/>
</dbReference>
<proteinExistence type="predicted"/>
<dbReference type="AlphaFoldDB" id="R4KA57"/>
<dbReference type="STRING" id="767817.Desgi_0476"/>
<feature type="domain" description="Amidohydrolase-related" evidence="2">
    <location>
        <begin position="95"/>
        <end position="311"/>
    </location>
</feature>
<keyword evidence="1" id="KW-0456">Lyase</keyword>
<reference evidence="3 4" key="1">
    <citation type="submission" date="2012-01" db="EMBL/GenBank/DDBJ databases">
        <title>Complete sequence of Desulfotomaculum gibsoniae DSM 7213.</title>
        <authorList>
            <consortium name="US DOE Joint Genome Institute"/>
            <person name="Lucas S."/>
            <person name="Han J."/>
            <person name="Lapidus A."/>
            <person name="Cheng J.-F."/>
            <person name="Goodwin L."/>
            <person name="Pitluck S."/>
            <person name="Peters L."/>
            <person name="Ovchinnikova G."/>
            <person name="Teshima H."/>
            <person name="Detter J.C."/>
            <person name="Han C."/>
            <person name="Tapia R."/>
            <person name="Land M."/>
            <person name="Hauser L."/>
            <person name="Kyrpides N."/>
            <person name="Ivanova N."/>
            <person name="Pagani I."/>
            <person name="Parshina S."/>
            <person name="Plugge C."/>
            <person name="Muyzer G."/>
            <person name="Kuever J."/>
            <person name="Ivanova A."/>
            <person name="Nazina T."/>
            <person name="Klenk H.-P."/>
            <person name="Brambilla E."/>
            <person name="Spring S."/>
            <person name="Stams A.F."/>
            <person name="Woyke T."/>
        </authorList>
    </citation>
    <scope>NUCLEOTIDE SEQUENCE [LARGE SCALE GENOMIC DNA]</scope>
    <source>
        <strain evidence="3 4">DSM 7213</strain>
    </source>
</reference>
<dbReference type="KEGG" id="dgi:Desgi_0476"/>
<keyword evidence="3" id="KW-0378">Hydrolase</keyword>
<dbReference type="Pfam" id="PF04909">
    <property type="entry name" value="Amidohydro_2"/>
    <property type="match status" value="1"/>
</dbReference>
<evidence type="ECO:0000313" key="3">
    <source>
        <dbReference type="EMBL" id="AGL00048.1"/>
    </source>
</evidence>
<dbReference type="PANTHER" id="PTHR21240:SF19">
    <property type="entry name" value="CATALYTIC_ HYDROLASE"/>
    <property type="match status" value="1"/>
</dbReference>
<dbReference type="PANTHER" id="PTHR21240">
    <property type="entry name" value="2-AMINO-3-CARBOXYLMUCONATE-6-SEMIALDEHYDE DECARBOXYLASE"/>
    <property type="match status" value="1"/>
</dbReference>
<dbReference type="InterPro" id="IPR032466">
    <property type="entry name" value="Metal_Hydrolase"/>
</dbReference>
<protein>
    <submittedName>
        <fullName evidence="3">Putative TIM-barrel fold metal-dependent hydrolase</fullName>
    </submittedName>
</protein>
<dbReference type="EMBL" id="CP003273">
    <property type="protein sequence ID" value="AGL00048.1"/>
    <property type="molecule type" value="Genomic_DNA"/>
</dbReference>
<dbReference type="SUPFAM" id="SSF51556">
    <property type="entry name" value="Metallo-dependent hydrolases"/>
    <property type="match status" value="1"/>
</dbReference>